<evidence type="ECO:0000256" key="1">
    <source>
        <dbReference type="ARBA" id="ARBA00004138"/>
    </source>
</evidence>
<keyword evidence="3" id="KW-0677">Repeat</keyword>
<dbReference type="InterPro" id="IPR050576">
    <property type="entry name" value="Cilia_flagella_integrity"/>
</dbReference>
<keyword evidence="5" id="KW-0966">Cell projection</keyword>
<dbReference type="SMART" id="SM00365">
    <property type="entry name" value="LRR_SD22"/>
    <property type="match status" value="4"/>
</dbReference>
<dbReference type="InterPro" id="IPR025875">
    <property type="entry name" value="Leu-rich_rpt_4"/>
</dbReference>
<dbReference type="Proteomes" id="UP001162131">
    <property type="component" value="Unassembled WGS sequence"/>
</dbReference>
<dbReference type="AlphaFoldDB" id="A0AAU9JDF1"/>
<evidence type="ECO:0008006" key="9">
    <source>
        <dbReference type="Google" id="ProtNLM"/>
    </source>
</evidence>
<dbReference type="EMBL" id="CAJZBQ010000021">
    <property type="protein sequence ID" value="CAG9318776.1"/>
    <property type="molecule type" value="Genomic_DNA"/>
</dbReference>
<dbReference type="Pfam" id="PF14580">
    <property type="entry name" value="LRR_9"/>
    <property type="match status" value="1"/>
</dbReference>
<dbReference type="PANTHER" id="PTHR45973:SF9">
    <property type="entry name" value="LEUCINE-RICH REPEAT-CONTAINING PROTEIN 46"/>
    <property type="match status" value="1"/>
</dbReference>
<dbReference type="SMART" id="SM00369">
    <property type="entry name" value="LRR_TYP"/>
    <property type="match status" value="3"/>
</dbReference>
<keyword evidence="4" id="KW-0969">Cilium</keyword>
<dbReference type="SUPFAM" id="SSF52075">
    <property type="entry name" value="Outer arm dynein light chain 1"/>
    <property type="match status" value="1"/>
</dbReference>
<feature type="compositionally biased region" description="Basic and acidic residues" evidence="6">
    <location>
        <begin position="418"/>
        <end position="427"/>
    </location>
</feature>
<dbReference type="InterPro" id="IPR001611">
    <property type="entry name" value="Leu-rich_rpt"/>
</dbReference>
<keyword evidence="8" id="KW-1185">Reference proteome</keyword>
<evidence type="ECO:0000256" key="4">
    <source>
        <dbReference type="ARBA" id="ARBA00023069"/>
    </source>
</evidence>
<organism evidence="7 8">
    <name type="scientific">Blepharisma stoltei</name>
    <dbReference type="NCBI Taxonomy" id="1481888"/>
    <lineage>
        <taxon>Eukaryota</taxon>
        <taxon>Sar</taxon>
        <taxon>Alveolata</taxon>
        <taxon>Ciliophora</taxon>
        <taxon>Postciliodesmatophora</taxon>
        <taxon>Heterotrichea</taxon>
        <taxon>Heterotrichida</taxon>
        <taxon>Blepharismidae</taxon>
        <taxon>Blepharisma</taxon>
    </lineage>
</organism>
<evidence type="ECO:0000313" key="7">
    <source>
        <dbReference type="EMBL" id="CAG9318776.1"/>
    </source>
</evidence>
<name>A0AAU9JDF1_9CILI</name>
<feature type="region of interest" description="Disordered" evidence="6">
    <location>
        <begin position="385"/>
        <end position="427"/>
    </location>
</feature>
<dbReference type="InterPro" id="IPR003591">
    <property type="entry name" value="Leu-rich_rpt_typical-subtyp"/>
</dbReference>
<feature type="compositionally biased region" description="Low complexity" evidence="6">
    <location>
        <begin position="271"/>
        <end position="280"/>
    </location>
</feature>
<evidence type="ECO:0000256" key="2">
    <source>
        <dbReference type="ARBA" id="ARBA00022614"/>
    </source>
</evidence>
<evidence type="ECO:0000313" key="8">
    <source>
        <dbReference type="Proteomes" id="UP001162131"/>
    </source>
</evidence>
<comment type="subcellular location">
    <subcellularLocation>
        <location evidence="1">Cell projection</location>
        <location evidence="1">Cilium</location>
    </subcellularLocation>
</comment>
<feature type="compositionally biased region" description="Basic and acidic residues" evidence="6">
    <location>
        <begin position="394"/>
        <end position="404"/>
    </location>
</feature>
<keyword evidence="2" id="KW-0433">Leucine-rich repeat</keyword>
<dbReference type="PROSITE" id="PS51450">
    <property type="entry name" value="LRR"/>
    <property type="match status" value="4"/>
</dbReference>
<feature type="region of interest" description="Disordered" evidence="6">
    <location>
        <begin position="259"/>
        <end position="317"/>
    </location>
</feature>
<dbReference type="Pfam" id="PF12799">
    <property type="entry name" value="LRR_4"/>
    <property type="match status" value="1"/>
</dbReference>
<dbReference type="InterPro" id="IPR032675">
    <property type="entry name" value="LRR_dom_sf"/>
</dbReference>
<evidence type="ECO:0000256" key="5">
    <source>
        <dbReference type="ARBA" id="ARBA00023273"/>
    </source>
</evidence>
<evidence type="ECO:0000256" key="6">
    <source>
        <dbReference type="SAM" id="MobiDB-lite"/>
    </source>
</evidence>
<comment type="caution">
    <text evidence="7">The sequence shown here is derived from an EMBL/GenBank/DDBJ whole genome shotgun (WGS) entry which is preliminary data.</text>
</comment>
<accession>A0AAU9JDF1</accession>
<sequence>MQAEEEKYPRITDDFLKKLLRSDIRIYYSTRYLNDKLYLHYKGFHKIENLSDFTGLKVLYIEGNAIEKIEGLENCTDLRCLYIQENCIREISGLDTLSELYTLNLSDNMIRSISGLSNNQKLNTLLLQRNSIGANGLQDILQLADLKSLSVLDLSHNKIDDPEILPQVLEKMPQIGVLYLQGNPVCKKIENYRKVITYKLPNLKYLDDRPIFEEDRRFAQAFAIGGIQAEREERKKWQEEKEAERLRNHLAFREMVEKHRNERVEQEAAKSSESTTMSEGSSDEWNSSNETPEVSYIGSRGSETKSEDELPPLEEVKIEDIPFITGVRNEDKEEKENFTSKLIVEEKKEKKEEEFKGTKIMIEEVNEGVEVKNEERIVCEEKIREEVTENEEEKGEKVGEEEKVASNTEESEEILNPEIHKLDPPSKDIVEQRLNQIASQEKADLELLMRKQQEDLDELD</sequence>
<evidence type="ECO:0000256" key="3">
    <source>
        <dbReference type="ARBA" id="ARBA00022737"/>
    </source>
</evidence>
<proteinExistence type="predicted"/>
<dbReference type="Gene3D" id="3.80.10.10">
    <property type="entry name" value="Ribonuclease Inhibitor"/>
    <property type="match status" value="2"/>
</dbReference>
<reference evidence="7" key="1">
    <citation type="submission" date="2021-09" db="EMBL/GenBank/DDBJ databases">
        <authorList>
            <consortium name="AG Swart"/>
            <person name="Singh M."/>
            <person name="Singh A."/>
            <person name="Seah K."/>
            <person name="Emmerich C."/>
        </authorList>
    </citation>
    <scope>NUCLEOTIDE SEQUENCE</scope>
    <source>
        <strain evidence="7">ATCC30299</strain>
    </source>
</reference>
<gene>
    <name evidence="7" type="ORF">BSTOLATCC_MIC22142</name>
</gene>
<feature type="compositionally biased region" description="Basic and acidic residues" evidence="6">
    <location>
        <begin position="259"/>
        <end position="270"/>
    </location>
</feature>
<protein>
    <recommendedName>
        <fullName evidence="9">Dynein assembly factor 1, axonemal homolog</fullName>
    </recommendedName>
</protein>
<feature type="compositionally biased region" description="Polar residues" evidence="6">
    <location>
        <begin position="283"/>
        <end position="292"/>
    </location>
</feature>
<dbReference type="PANTHER" id="PTHR45973">
    <property type="entry name" value="PROTEIN PHOSPHATASE 1 REGULATORY SUBUNIT SDS22-RELATED"/>
    <property type="match status" value="1"/>
</dbReference>
<feature type="compositionally biased region" description="Basic and acidic residues" evidence="6">
    <location>
        <begin position="302"/>
        <end position="317"/>
    </location>
</feature>